<dbReference type="SUPFAM" id="SSF55729">
    <property type="entry name" value="Acyl-CoA N-acyltransferases (Nat)"/>
    <property type="match status" value="1"/>
</dbReference>
<dbReference type="OrthoDB" id="8073019at2"/>
<evidence type="ECO:0008006" key="3">
    <source>
        <dbReference type="Google" id="ProtNLM"/>
    </source>
</evidence>
<sequence length="146" mass="16238">MDNPNRMCVVVGGQKELDWAAAGVGIDGWPSDTKALAGYYGDELRVVVLYNTFFDGATCSMHVCAKPGALWATPATLREFFAYPFIQLGLRRVTAPIAGRNIKSQVLALKLGFKQEGRLRHARKDDDEVLLGLVREDCKWTRNRHG</sequence>
<dbReference type="Gene3D" id="3.40.630.30">
    <property type="match status" value="1"/>
</dbReference>
<dbReference type="InterPro" id="IPR016181">
    <property type="entry name" value="Acyl_CoA_acyltransferase"/>
</dbReference>
<gene>
    <name evidence="1" type="ORF">GJ654_10460</name>
</gene>
<name>A0A6N8DNI9_RHOAC</name>
<reference evidence="1 2" key="1">
    <citation type="submission" date="2019-11" db="EMBL/GenBank/DDBJ databases">
        <title>Whole-genome sequence of a Rhodoblastus acidophilus DSM 142.</title>
        <authorList>
            <person name="Kyndt J.A."/>
            <person name="Meyer T.E."/>
        </authorList>
    </citation>
    <scope>NUCLEOTIDE SEQUENCE [LARGE SCALE GENOMIC DNA]</scope>
    <source>
        <strain evidence="1 2">DSM 142</strain>
    </source>
</reference>
<evidence type="ECO:0000313" key="2">
    <source>
        <dbReference type="Proteomes" id="UP000439113"/>
    </source>
</evidence>
<accession>A0A6N8DNI9</accession>
<organism evidence="1 2">
    <name type="scientific">Rhodoblastus acidophilus</name>
    <name type="common">Rhodopseudomonas acidophila</name>
    <dbReference type="NCBI Taxonomy" id="1074"/>
    <lineage>
        <taxon>Bacteria</taxon>
        <taxon>Pseudomonadati</taxon>
        <taxon>Pseudomonadota</taxon>
        <taxon>Alphaproteobacteria</taxon>
        <taxon>Hyphomicrobiales</taxon>
        <taxon>Rhodoblastaceae</taxon>
        <taxon>Rhodoblastus</taxon>
    </lineage>
</organism>
<evidence type="ECO:0000313" key="1">
    <source>
        <dbReference type="EMBL" id="MTV31416.1"/>
    </source>
</evidence>
<protein>
    <recommendedName>
        <fullName evidence="3">N-acetyltransferase</fullName>
    </recommendedName>
</protein>
<dbReference type="Proteomes" id="UP000439113">
    <property type="component" value="Unassembled WGS sequence"/>
</dbReference>
<comment type="caution">
    <text evidence="1">The sequence shown here is derived from an EMBL/GenBank/DDBJ whole genome shotgun (WGS) entry which is preliminary data.</text>
</comment>
<dbReference type="RefSeq" id="WP_155446101.1">
    <property type="nucleotide sequence ID" value="NZ_JAOQNR010000010.1"/>
</dbReference>
<proteinExistence type="predicted"/>
<dbReference type="AlphaFoldDB" id="A0A6N8DNI9"/>
<dbReference type="EMBL" id="WNKS01000007">
    <property type="protein sequence ID" value="MTV31416.1"/>
    <property type="molecule type" value="Genomic_DNA"/>
</dbReference>